<evidence type="ECO:0000256" key="3">
    <source>
        <dbReference type="ARBA" id="ARBA00022448"/>
    </source>
</evidence>
<gene>
    <name evidence="13" type="ORF">A6A04_10265</name>
</gene>
<dbReference type="OrthoDB" id="9810980at2"/>
<proteinExistence type="inferred from homology"/>
<sequence>MTPAQAIQSLRDHARTATPAQRLLAYSLVLAAVLVAWGALGRLDVVSSAVGEVMPMSRVKAVQHLEGGIVSAILVEEGARVEKGRPLIRLDPIRASSELEELGARLNGLRIDIARLEAEVRSEDRFVPPPALAREAPDLAKSATEVFETRRRRLSHDISTQETQIVQRQQELNEIGIRIGNNRRALGLVSDQVGISENLLSRELTSRMVHLDLVRQQQTLKGQLDADQAAVPRIESALKEARERLGSLKENFIEQARKELSQAYQSLEELTQRMHKFQSAQDRTVLRAPVDGIVKTIAVATEGGVIQPGQTVLEIVPIEDRLIVEAKLRIEDIGYVRRGQSARVTLVSSEAAAFGHIHGTVDTVSPDATVTQDGRAFYKIRVVTDKNRFESGDRVYQLYPGMQVQCGILIGSRSVFAYLLSPWFQSLRFAFEER</sequence>
<evidence type="ECO:0000313" key="14">
    <source>
        <dbReference type="Proteomes" id="UP000078428"/>
    </source>
</evidence>
<evidence type="ECO:0000256" key="10">
    <source>
        <dbReference type="SAM" id="Coils"/>
    </source>
</evidence>
<comment type="subcellular location">
    <subcellularLocation>
        <location evidence="1 9">Cell inner membrane</location>
        <topology evidence="1 9">Single-pass membrane protein</topology>
    </subcellularLocation>
</comment>
<dbReference type="STRING" id="1285242.A6A04_10265"/>
<feature type="coiled-coil region" evidence="10">
    <location>
        <begin position="231"/>
        <end position="280"/>
    </location>
</feature>
<feature type="transmembrane region" description="Helical" evidence="9">
    <location>
        <begin position="23"/>
        <end position="40"/>
    </location>
</feature>
<dbReference type="Pfam" id="PF26002">
    <property type="entry name" value="Beta-barrel_AprE"/>
    <property type="match status" value="1"/>
</dbReference>
<evidence type="ECO:0000256" key="9">
    <source>
        <dbReference type="RuleBase" id="RU365093"/>
    </source>
</evidence>
<dbReference type="InterPro" id="IPR058982">
    <property type="entry name" value="Beta-barrel_AprE"/>
</dbReference>
<name>A0A178N035_9PROT</name>
<dbReference type="Pfam" id="PF25994">
    <property type="entry name" value="HH_AprE"/>
    <property type="match status" value="1"/>
</dbReference>
<dbReference type="InterPro" id="IPR050739">
    <property type="entry name" value="MFP"/>
</dbReference>
<dbReference type="PRINTS" id="PR01490">
    <property type="entry name" value="RTXTOXIND"/>
</dbReference>
<keyword evidence="4 9" id="KW-1003">Cell membrane</keyword>
<keyword evidence="14" id="KW-1185">Reference proteome</keyword>
<dbReference type="InterPro" id="IPR058781">
    <property type="entry name" value="HH_AprE-like"/>
</dbReference>
<dbReference type="GO" id="GO:0015031">
    <property type="term" value="P:protein transport"/>
    <property type="evidence" value="ECO:0007669"/>
    <property type="project" value="InterPro"/>
</dbReference>
<organism evidence="13 14">
    <name type="scientific">Paramagnetospirillum marisnigri</name>
    <dbReference type="NCBI Taxonomy" id="1285242"/>
    <lineage>
        <taxon>Bacteria</taxon>
        <taxon>Pseudomonadati</taxon>
        <taxon>Pseudomonadota</taxon>
        <taxon>Alphaproteobacteria</taxon>
        <taxon>Rhodospirillales</taxon>
        <taxon>Magnetospirillaceae</taxon>
        <taxon>Paramagnetospirillum</taxon>
    </lineage>
</organism>
<comment type="similarity">
    <text evidence="2 9">Belongs to the membrane fusion protein (MFP) (TC 8.A.1) family.</text>
</comment>
<evidence type="ECO:0000259" key="12">
    <source>
        <dbReference type="Pfam" id="PF26002"/>
    </source>
</evidence>
<keyword evidence="3 9" id="KW-0813">Transport</keyword>
<dbReference type="Gene3D" id="1.10.287.470">
    <property type="entry name" value="Helix hairpin bin"/>
    <property type="match status" value="1"/>
</dbReference>
<protein>
    <recommendedName>
        <fullName evidence="9">Membrane fusion protein (MFP) family protein</fullName>
    </recommendedName>
</protein>
<keyword evidence="6 9" id="KW-0812">Transmembrane</keyword>
<accession>A0A178N035</accession>
<dbReference type="SUPFAM" id="SSF111369">
    <property type="entry name" value="HlyD-like secretion proteins"/>
    <property type="match status" value="1"/>
</dbReference>
<feature type="domain" description="AprE-like long alpha-helical hairpin" evidence="11">
    <location>
        <begin position="95"/>
        <end position="276"/>
    </location>
</feature>
<keyword evidence="7 9" id="KW-1133">Transmembrane helix</keyword>
<evidence type="ECO:0000259" key="11">
    <source>
        <dbReference type="Pfam" id="PF25994"/>
    </source>
</evidence>
<dbReference type="NCBIfam" id="TIGR01843">
    <property type="entry name" value="type_I_hlyD"/>
    <property type="match status" value="1"/>
</dbReference>
<dbReference type="PANTHER" id="PTHR30386">
    <property type="entry name" value="MEMBRANE FUSION SUBUNIT OF EMRAB-TOLC MULTIDRUG EFFLUX PUMP"/>
    <property type="match status" value="1"/>
</dbReference>
<evidence type="ECO:0000313" key="13">
    <source>
        <dbReference type="EMBL" id="OAN55940.1"/>
    </source>
</evidence>
<feature type="domain" description="AprE-like beta-barrel" evidence="12">
    <location>
        <begin position="322"/>
        <end position="409"/>
    </location>
</feature>
<comment type="caution">
    <text evidence="13">The sequence shown here is derived from an EMBL/GenBank/DDBJ whole genome shotgun (WGS) entry which is preliminary data.</text>
</comment>
<evidence type="ECO:0000256" key="6">
    <source>
        <dbReference type="ARBA" id="ARBA00022692"/>
    </source>
</evidence>
<evidence type="ECO:0000256" key="8">
    <source>
        <dbReference type="ARBA" id="ARBA00023136"/>
    </source>
</evidence>
<keyword evidence="5 9" id="KW-0997">Cell inner membrane</keyword>
<evidence type="ECO:0000256" key="2">
    <source>
        <dbReference type="ARBA" id="ARBA00009477"/>
    </source>
</evidence>
<dbReference type="InterPro" id="IPR010129">
    <property type="entry name" value="T1SS_HlyD"/>
</dbReference>
<evidence type="ECO:0000256" key="1">
    <source>
        <dbReference type="ARBA" id="ARBA00004377"/>
    </source>
</evidence>
<dbReference type="AlphaFoldDB" id="A0A178N035"/>
<evidence type="ECO:0000256" key="5">
    <source>
        <dbReference type="ARBA" id="ARBA00022519"/>
    </source>
</evidence>
<dbReference type="Proteomes" id="UP000078428">
    <property type="component" value="Unassembled WGS sequence"/>
</dbReference>
<dbReference type="Gene3D" id="2.40.30.170">
    <property type="match status" value="1"/>
</dbReference>
<keyword evidence="10" id="KW-0175">Coiled coil</keyword>
<keyword evidence="8 9" id="KW-0472">Membrane</keyword>
<dbReference type="EMBL" id="LWQT01000010">
    <property type="protein sequence ID" value="OAN55940.1"/>
    <property type="molecule type" value="Genomic_DNA"/>
</dbReference>
<reference evidence="13 14" key="1">
    <citation type="submission" date="2016-04" db="EMBL/GenBank/DDBJ databases">
        <title>Draft genome sequence of freshwater magnetotactic bacteria Magnetospirillum marisnigri SP-1 and Magnetospirillum moscoviense BB-1.</title>
        <authorList>
            <person name="Koziaeva V."/>
            <person name="Dziuba M.V."/>
            <person name="Ivanov T.M."/>
            <person name="Kuznetsov B."/>
            <person name="Grouzdev D.S."/>
        </authorList>
    </citation>
    <scope>NUCLEOTIDE SEQUENCE [LARGE SCALE GENOMIC DNA]</scope>
    <source>
        <strain evidence="13 14">SP-1</strain>
    </source>
</reference>
<dbReference type="Gene3D" id="2.40.50.100">
    <property type="match status" value="1"/>
</dbReference>
<dbReference type="RefSeq" id="WP_068489197.1">
    <property type="nucleotide sequence ID" value="NZ_LWQT01000010.1"/>
</dbReference>
<evidence type="ECO:0000256" key="4">
    <source>
        <dbReference type="ARBA" id="ARBA00022475"/>
    </source>
</evidence>
<evidence type="ECO:0000256" key="7">
    <source>
        <dbReference type="ARBA" id="ARBA00022989"/>
    </source>
</evidence>
<dbReference type="PANTHER" id="PTHR30386:SF26">
    <property type="entry name" value="TRANSPORT PROTEIN COMB"/>
    <property type="match status" value="1"/>
</dbReference>
<dbReference type="GO" id="GO:0005886">
    <property type="term" value="C:plasma membrane"/>
    <property type="evidence" value="ECO:0007669"/>
    <property type="project" value="UniProtKB-SubCell"/>
</dbReference>